<keyword evidence="2" id="KW-1133">Transmembrane helix</keyword>
<feature type="compositionally biased region" description="Polar residues" evidence="1">
    <location>
        <begin position="167"/>
        <end position="179"/>
    </location>
</feature>
<evidence type="ECO:0000256" key="2">
    <source>
        <dbReference type="SAM" id="Phobius"/>
    </source>
</evidence>
<dbReference type="GeneID" id="28763515"/>
<keyword evidence="4" id="KW-1185">Reference proteome</keyword>
<gene>
    <name evidence="3" type="ORF">CC84DRAFT_1173390</name>
</gene>
<dbReference type="EMBL" id="KV441549">
    <property type="protein sequence ID" value="OAG11108.1"/>
    <property type="molecule type" value="Genomic_DNA"/>
</dbReference>
<feature type="region of interest" description="Disordered" evidence="1">
    <location>
        <begin position="302"/>
        <end position="327"/>
    </location>
</feature>
<keyword evidence="2" id="KW-0472">Membrane</keyword>
<protein>
    <submittedName>
        <fullName evidence="3">Uncharacterized protein</fullName>
    </submittedName>
</protein>
<sequence>MGRRPLWSSLRLLQQALAGRSTTRSQVPLGPRNRPHPTMWLHSWALLHGHASARGHRAPPRFQSSAMLFESTERAPGSTRRAAYPSTLTTGSAREQGHACRVCHVQDNVYASEVTDVLDAADIHALGLSRVAPYRAGTPTPTTSAPGRMSDRRHHGQPSAQLIRPPTSWTGSGRSNDQVSDLEDTPLERSSSSRDSHPGTHQPGKLQSSPHIQFELGALQETSPPSSPDPSLSRNASTDGHLPERPMGAISPRCNGVANKSSAGQQATQDAPEVPNILANDDGEGILETIEEGFDVVMAQGSEAESDSQPRMDCSSVNRGPNEDHVEDDLNADEIWSIISSLESTRTTAERSFTMTAEQRTVHNLTIQISHLQLKLHSLSDLQMAACSDQVGMLVEHLQRLRQKFRAQSKHVIKIEKQLEHWAEVQRQRKELKHEDGQSSDLNTNPEDHRHPFHHSSHTMAARLHAISPQGTDVLASGENNARPLTSPRPNIHLVAVGDHGVGRARTEQYWHPTKRSVGEQAWEAFSTEQDGHHDISCVGEAPWTQEDYADVLEHGSASFRGAADPQRRAWSAKLTNITNNDLWCAEAEFVEDQLFDKANHSPTGNEATARAKALDALRTMEEQGRNKVQSNGAGSAEINSPQTDGSRMAPPLQAMASSCIDWHTCLLQFIFAFIATLLIYYLFFVLSCERG</sequence>
<dbReference type="RefSeq" id="XP_018041473.1">
    <property type="nucleotide sequence ID" value="XM_018180029.1"/>
</dbReference>
<feature type="region of interest" description="Disordered" evidence="1">
    <location>
        <begin position="220"/>
        <end position="271"/>
    </location>
</feature>
<dbReference type="InParanoid" id="A0A177CVQ5"/>
<evidence type="ECO:0000313" key="4">
    <source>
        <dbReference type="Proteomes" id="UP000077069"/>
    </source>
</evidence>
<feature type="region of interest" description="Disordered" evidence="1">
    <location>
        <begin position="427"/>
        <end position="457"/>
    </location>
</feature>
<organism evidence="3 4">
    <name type="scientific">Paraphaeosphaeria sporulosa</name>
    <dbReference type="NCBI Taxonomy" id="1460663"/>
    <lineage>
        <taxon>Eukaryota</taxon>
        <taxon>Fungi</taxon>
        <taxon>Dikarya</taxon>
        <taxon>Ascomycota</taxon>
        <taxon>Pezizomycotina</taxon>
        <taxon>Dothideomycetes</taxon>
        <taxon>Pleosporomycetidae</taxon>
        <taxon>Pleosporales</taxon>
        <taxon>Massarineae</taxon>
        <taxon>Didymosphaeriaceae</taxon>
        <taxon>Paraphaeosphaeria</taxon>
    </lineage>
</organism>
<feature type="transmembrane region" description="Helical" evidence="2">
    <location>
        <begin position="667"/>
        <end position="687"/>
    </location>
</feature>
<proteinExistence type="predicted"/>
<evidence type="ECO:0000313" key="3">
    <source>
        <dbReference type="EMBL" id="OAG11108.1"/>
    </source>
</evidence>
<feature type="region of interest" description="Disordered" evidence="1">
    <location>
        <begin position="133"/>
        <end position="208"/>
    </location>
</feature>
<accession>A0A177CVQ5</accession>
<reference evidence="3 4" key="1">
    <citation type="submission" date="2016-05" db="EMBL/GenBank/DDBJ databases">
        <title>Comparative analysis of secretome profiles of manganese(II)-oxidizing ascomycete fungi.</title>
        <authorList>
            <consortium name="DOE Joint Genome Institute"/>
            <person name="Zeiner C.A."/>
            <person name="Purvine S.O."/>
            <person name="Zink E.M."/>
            <person name="Wu S."/>
            <person name="Pasa-Tolic L."/>
            <person name="Chaput D.L."/>
            <person name="Haridas S."/>
            <person name="Grigoriev I.V."/>
            <person name="Santelli C.M."/>
            <person name="Hansel C.M."/>
        </authorList>
    </citation>
    <scope>NUCLEOTIDE SEQUENCE [LARGE SCALE GENOMIC DNA]</scope>
    <source>
        <strain evidence="3 4">AP3s5-JAC2a</strain>
    </source>
</reference>
<feature type="compositionally biased region" description="Polar residues" evidence="1">
    <location>
        <begin position="258"/>
        <end position="269"/>
    </location>
</feature>
<evidence type="ECO:0000256" key="1">
    <source>
        <dbReference type="SAM" id="MobiDB-lite"/>
    </source>
</evidence>
<dbReference type="Proteomes" id="UP000077069">
    <property type="component" value="Unassembled WGS sequence"/>
</dbReference>
<feature type="compositionally biased region" description="Basic and acidic residues" evidence="1">
    <location>
        <begin position="427"/>
        <end position="437"/>
    </location>
</feature>
<keyword evidence="2" id="KW-0812">Transmembrane</keyword>
<feature type="region of interest" description="Disordered" evidence="1">
    <location>
        <begin position="622"/>
        <end position="650"/>
    </location>
</feature>
<feature type="compositionally biased region" description="Polar residues" evidence="1">
    <location>
        <begin position="627"/>
        <end position="646"/>
    </location>
</feature>
<dbReference type="AlphaFoldDB" id="A0A177CVQ5"/>
<name>A0A177CVQ5_9PLEO</name>